<reference evidence="1 2" key="2">
    <citation type="journal article" date="2019" name="G3 (Bethesda)">
        <title>Hybrid Assembly of the Genome of the Entomopathogenic Nematode Steinernema carpocapsae Identifies the X-Chromosome.</title>
        <authorList>
            <person name="Serra L."/>
            <person name="Macchietto M."/>
            <person name="Macias-Munoz A."/>
            <person name="McGill C.J."/>
            <person name="Rodriguez I.M."/>
            <person name="Rodriguez B."/>
            <person name="Murad R."/>
            <person name="Mortazavi A."/>
        </authorList>
    </citation>
    <scope>NUCLEOTIDE SEQUENCE [LARGE SCALE GENOMIC DNA]</scope>
    <source>
        <strain evidence="1 2">ALL</strain>
    </source>
</reference>
<protein>
    <submittedName>
        <fullName evidence="1">Uncharacterized protein</fullName>
    </submittedName>
</protein>
<dbReference type="Proteomes" id="UP000298663">
    <property type="component" value="Unassembled WGS sequence"/>
</dbReference>
<organism evidence="1 2">
    <name type="scientific">Steinernema carpocapsae</name>
    <name type="common">Entomopathogenic nematode</name>
    <dbReference type="NCBI Taxonomy" id="34508"/>
    <lineage>
        <taxon>Eukaryota</taxon>
        <taxon>Metazoa</taxon>
        <taxon>Ecdysozoa</taxon>
        <taxon>Nematoda</taxon>
        <taxon>Chromadorea</taxon>
        <taxon>Rhabditida</taxon>
        <taxon>Tylenchina</taxon>
        <taxon>Panagrolaimomorpha</taxon>
        <taxon>Strongyloidoidea</taxon>
        <taxon>Steinernematidae</taxon>
        <taxon>Steinernema</taxon>
    </lineage>
</organism>
<sequence>MCARREIDGNGQIVLSVQGFALGSLERVIEQMEELVYKVFEKGLRPIICHVEVEEGGGADSDLCVFKSGRLKTRCETRQAFEDKHDS</sequence>
<keyword evidence="2" id="KW-1185">Reference proteome</keyword>
<dbReference type="AlphaFoldDB" id="A0A4U5LRI0"/>
<reference evidence="1 2" key="1">
    <citation type="journal article" date="2015" name="Genome Biol.">
        <title>Comparative genomics of Steinernema reveals deeply conserved gene regulatory networks.</title>
        <authorList>
            <person name="Dillman A.R."/>
            <person name="Macchietto M."/>
            <person name="Porter C.F."/>
            <person name="Rogers A."/>
            <person name="Williams B."/>
            <person name="Antoshechkin I."/>
            <person name="Lee M.M."/>
            <person name="Goodwin Z."/>
            <person name="Lu X."/>
            <person name="Lewis E.E."/>
            <person name="Goodrich-Blair H."/>
            <person name="Stock S.P."/>
            <person name="Adams B.J."/>
            <person name="Sternberg P.W."/>
            <person name="Mortazavi A."/>
        </authorList>
    </citation>
    <scope>NUCLEOTIDE SEQUENCE [LARGE SCALE GENOMIC DNA]</scope>
    <source>
        <strain evidence="1 2">ALL</strain>
    </source>
</reference>
<name>A0A4U5LRI0_STECR</name>
<proteinExistence type="predicted"/>
<evidence type="ECO:0000313" key="1">
    <source>
        <dbReference type="EMBL" id="TKR58597.1"/>
    </source>
</evidence>
<evidence type="ECO:0000313" key="2">
    <source>
        <dbReference type="Proteomes" id="UP000298663"/>
    </source>
</evidence>
<dbReference type="EMBL" id="AZBU02000013">
    <property type="protein sequence ID" value="TKR58597.1"/>
    <property type="molecule type" value="Genomic_DNA"/>
</dbReference>
<accession>A0A4U5LRI0</accession>
<comment type="caution">
    <text evidence="1">The sequence shown here is derived from an EMBL/GenBank/DDBJ whole genome shotgun (WGS) entry which is preliminary data.</text>
</comment>
<gene>
    <name evidence="1" type="ORF">L596_030021</name>
</gene>